<protein>
    <submittedName>
        <fullName evidence="6">Lectin</fullName>
    </submittedName>
</protein>
<reference evidence="6 7" key="1">
    <citation type="submission" date="2018-05" db="EMBL/GenBank/DDBJ databases">
        <title>Genome sequencing and assembly of the regulated plant pathogen Lachnellula willkommii and related sister species for the development of diagnostic species identification markers.</title>
        <authorList>
            <person name="Giroux E."/>
            <person name="Bilodeau G."/>
        </authorList>
    </citation>
    <scope>NUCLEOTIDE SEQUENCE [LARGE SCALE GENOMIC DNA]</scope>
    <source>
        <strain evidence="6 7">CBS 185.66</strain>
    </source>
</reference>
<dbReference type="RefSeq" id="XP_031001260.1">
    <property type="nucleotide sequence ID" value="XM_031153728.1"/>
</dbReference>
<dbReference type="PRINTS" id="PR00451">
    <property type="entry name" value="CHITINBINDNG"/>
</dbReference>
<dbReference type="PROSITE" id="PS50941">
    <property type="entry name" value="CHIT_BIND_I_2"/>
    <property type="match status" value="1"/>
</dbReference>
<evidence type="ECO:0000256" key="4">
    <source>
        <dbReference type="SAM" id="SignalP"/>
    </source>
</evidence>
<evidence type="ECO:0000256" key="2">
    <source>
        <dbReference type="ARBA" id="ARBA00023157"/>
    </source>
</evidence>
<evidence type="ECO:0000256" key="3">
    <source>
        <dbReference type="PROSITE-ProRule" id="PRU00261"/>
    </source>
</evidence>
<dbReference type="InterPro" id="IPR001002">
    <property type="entry name" value="Chitin-bd_1"/>
</dbReference>
<dbReference type="OrthoDB" id="1193027at2759"/>
<sequence length="136" mass="13600">MHPHTLLSLIATASIFSNTPAIPLASHGSPVLDIRIPKLARRQLGACVDGLCATGLCCSQYGYCGTGPDYCQAGSCVGGVGGNCTIGLCCSEYGYCGSGSEYCTPAVGCGTGPACAVGLCCSQWGYCGTGSDYCGS</sequence>
<evidence type="ECO:0000256" key="1">
    <source>
        <dbReference type="ARBA" id="ARBA00022669"/>
    </source>
</evidence>
<dbReference type="InterPro" id="IPR018371">
    <property type="entry name" value="Chitin-binding_1_CS"/>
</dbReference>
<evidence type="ECO:0000259" key="5">
    <source>
        <dbReference type="PROSITE" id="PS50941"/>
    </source>
</evidence>
<dbReference type="PANTHER" id="PTHR47849:SF8">
    <property type="entry name" value="LECTIN"/>
    <property type="match status" value="1"/>
</dbReference>
<dbReference type="Proteomes" id="UP000431533">
    <property type="component" value="Unassembled WGS sequence"/>
</dbReference>
<comment type="caution">
    <text evidence="6">The sequence shown here is derived from an EMBL/GenBank/DDBJ whole genome shotgun (WGS) entry which is preliminary data.</text>
</comment>
<feature type="signal peptide" evidence="4">
    <location>
        <begin position="1"/>
        <end position="21"/>
    </location>
</feature>
<keyword evidence="1 3" id="KW-0147">Chitin-binding</keyword>
<organism evidence="6 7">
    <name type="scientific">Lachnellula hyalina</name>
    <dbReference type="NCBI Taxonomy" id="1316788"/>
    <lineage>
        <taxon>Eukaryota</taxon>
        <taxon>Fungi</taxon>
        <taxon>Dikarya</taxon>
        <taxon>Ascomycota</taxon>
        <taxon>Pezizomycotina</taxon>
        <taxon>Leotiomycetes</taxon>
        <taxon>Helotiales</taxon>
        <taxon>Lachnaceae</taxon>
        <taxon>Lachnellula</taxon>
    </lineage>
</organism>
<dbReference type="PANTHER" id="PTHR47849">
    <property type="entry name" value="CHITIN-BINDING LECTIN 1"/>
    <property type="match status" value="1"/>
</dbReference>
<dbReference type="Pfam" id="PF00187">
    <property type="entry name" value="Chitin_bind_1"/>
    <property type="match status" value="3"/>
</dbReference>
<feature type="chain" id="PRO_5034274072" evidence="4">
    <location>
        <begin position="22"/>
        <end position="136"/>
    </location>
</feature>
<gene>
    <name evidence="6" type="ORF">LHYA1_G008811</name>
</gene>
<feature type="disulfide bond" evidence="3">
    <location>
        <begin position="84"/>
        <end position="96"/>
    </location>
</feature>
<dbReference type="SUPFAM" id="SSF57016">
    <property type="entry name" value="Plant lectins/antimicrobial peptides"/>
    <property type="match status" value="3"/>
</dbReference>
<evidence type="ECO:0000313" key="6">
    <source>
        <dbReference type="EMBL" id="TVY22472.1"/>
    </source>
</evidence>
<dbReference type="GeneID" id="41989009"/>
<feature type="disulfide bond" evidence="3">
    <location>
        <begin position="89"/>
        <end position="103"/>
    </location>
</feature>
<dbReference type="EMBL" id="QGMH01000265">
    <property type="protein sequence ID" value="TVY22472.1"/>
    <property type="molecule type" value="Genomic_DNA"/>
</dbReference>
<comment type="caution">
    <text evidence="3">Lacks conserved residue(s) required for the propagation of feature annotation.</text>
</comment>
<keyword evidence="4" id="KW-0732">Signal</keyword>
<evidence type="ECO:0000313" key="7">
    <source>
        <dbReference type="Proteomes" id="UP000431533"/>
    </source>
</evidence>
<dbReference type="AlphaFoldDB" id="A0A8H8QTG3"/>
<keyword evidence="2 3" id="KW-1015">Disulfide bond</keyword>
<dbReference type="InterPro" id="IPR036861">
    <property type="entry name" value="Endochitinase-like_sf"/>
</dbReference>
<name>A0A8H8QTG3_9HELO</name>
<proteinExistence type="predicted"/>
<dbReference type="Gene3D" id="3.30.60.10">
    <property type="entry name" value="Endochitinase-like"/>
    <property type="match status" value="3"/>
</dbReference>
<dbReference type="GO" id="GO:0008061">
    <property type="term" value="F:chitin binding"/>
    <property type="evidence" value="ECO:0007669"/>
    <property type="project" value="UniProtKB-UniRule"/>
</dbReference>
<dbReference type="PROSITE" id="PS00026">
    <property type="entry name" value="CHIT_BIND_I_1"/>
    <property type="match status" value="2"/>
</dbReference>
<accession>A0A8H8QTG3</accession>
<keyword evidence="7" id="KW-1185">Reference proteome</keyword>
<dbReference type="SMART" id="SM00270">
    <property type="entry name" value="ChtBD1"/>
    <property type="match status" value="3"/>
</dbReference>
<feature type="domain" description="Chitin-binding type-1" evidence="5">
    <location>
        <begin position="61"/>
        <end position="117"/>
    </location>
</feature>